<dbReference type="EMBL" id="RWKW01000111">
    <property type="protein sequence ID" value="RST83077.1"/>
    <property type="molecule type" value="Genomic_DNA"/>
</dbReference>
<dbReference type="Proteomes" id="UP000278398">
    <property type="component" value="Unassembled WGS sequence"/>
</dbReference>
<evidence type="ECO:0000256" key="4">
    <source>
        <dbReference type="ARBA" id="ARBA00047422"/>
    </source>
</evidence>
<dbReference type="InterPro" id="IPR001525">
    <property type="entry name" value="C5_MeTfrase"/>
</dbReference>
<keyword evidence="1" id="KW-0489">Methyltransferase</keyword>
<evidence type="ECO:0000256" key="3">
    <source>
        <dbReference type="ARBA" id="ARBA00022747"/>
    </source>
</evidence>
<organism evidence="5 6">
    <name type="scientific">Aquibium carbonis</name>
    <dbReference type="NCBI Taxonomy" id="2495581"/>
    <lineage>
        <taxon>Bacteria</taxon>
        <taxon>Pseudomonadati</taxon>
        <taxon>Pseudomonadota</taxon>
        <taxon>Alphaproteobacteria</taxon>
        <taxon>Hyphomicrobiales</taxon>
        <taxon>Phyllobacteriaceae</taxon>
        <taxon>Aquibium</taxon>
    </lineage>
</organism>
<dbReference type="SUPFAM" id="SSF53335">
    <property type="entry name" value="S-adenosyl-L-methionine-dependent methyltransferases"/>
    <property type="match status" value="1"/>
</dbReference>
<protein>
    <submittedName>
        <fullName evidence="5">Uncharacterized protein</fullName>
    </submittedName>
</protein>
<feature type="non-terminal residue" evidence="5">
    <location>
        <position position="1"/>
    </location>
</feature>
<comment type="caution">
    <text evidence="5">The sequence shown here is derived from an EMBL/GenBank/DDBJ whole genome shotgun (WGS) entry which is preliminary data.</text>
</comment>
<keyword evidence="6" id="KW-1185">Reference proteome</keyword>
<keyword evidence="2" id="KW-0808">Transferase</keyword>
<reference evidence="5 6" key="1">
    <citation type="submission" date="2018-12" db="EMBL/GenBank/DDBJ databases">
        <title>Mesorhizobium carbonis sp. nov., isolated from coal mine water.</title>
        <authorList>
            <person name="Xin W."/>
            <person name="Xu Z."/>
            <person name="Xiang F."/>
            <person name="Zhang J."/>
            <person name="Xi L."/>
            <person name="Liu J."/>
        </authorList>
    </citation>
    <scope>NUCLEOTIDE SEQUENCE [LARGE SCALE GENOMIC DNA]</scope>
    <source>
        <strain evidence="5 6">B2.3</strain>
    </source>
</reference>
<evidence type="ECO:0000256" key="2">
    <source>
        <dbReference type="ARBA" id="ARBA00022679"/>
    </source>
</evidence>
<evidence type="ECO:0000256" key="1">
    <source>
        <dbReference type="ARBA" id="ARBA00022603"/>
    </source>
</evidence>
<dbReference type="GO" id="GO:0003886">
    <property type="term" value="F:DNA (cytosine-5-)-methyltransferase activity"/>
    <property type="evidence" value="ECO:0007669"/>
    <property type="project" value="UniProtKB-EC"/>
</dbReference>
<keyword evidence="3" id="KW-0680">Restriction system</keyword>
<dbReference type="OrthoDB" id="9813719at2"/>
<name>A0A429YNR1_9HYPH</name>
<dbReference type="Gene3D" id="3.90.120.10">
    <property type="entry name" value="DNA Methylase, subunit A, domain 2"/>
    <property type="match status" value="1"/>
</dbReference>
<dbReference type="RefSeq" id="WP_148106328.1">
    <property type="nucleotide sequence ID" value="NZ_RWKW01000111.1"/>
</dbReference>
<accession>A0A429YNR1</accession>
<dbReference type="GO" id="GO:0009307">
    <property type="term" value="P:DNA restriction-modification system"/>
    <property type="evidence" value="ECO:0007669"/>
    <property type="project" value="UniProtKB-KW"/>
</dbReference>
<dbReference type="AlphaFoldDB" id="A0A429YNR1"/>
<comment type="catalytic activity">
    <reaction evidence="4">
        <text>a 2'-deoxycytidine in DNA + S-adenosyl-L-methionine = a 5-methyl-2'-deoxycytidine in DNA + S-adenosyl-L-homocysteine + H(+)</text>
        <dbReference type="Rhea" id="RHEA:13681"/>
        <dbReference type="Rhea" id="RHEA-COMP:11369"/>
        <dbReference type="Rhea" id="RHEA-COMP:11370"/>
        <dbReference type="ChEBI" id="CHEBI:15378"/>
        <dbReference type="ChEBI" id="CHEBI:57856"/>
        <dbReference type="ChEBI" id="CHEBI:59789"/>
        <dbReference type="ChEBI" id="CHEBI:85452"/>
        <dbReference type="ChEBI" id="CHEBI:85454"/>
        <dbReference type="EC" id="2.1.1.37"/>
    </reaction>
</comment>
<sequence length="162" mass="17691">YRKAPMTTALPSYTTSRDVTFANKIGPTVVGCVDGGRQSFTSHLQIPAWNDLGIDPIGLAEEAPSPDHKGPIQFTMRMGARLQGFPDDWEFEGAKPSIKRQIANALPPVMARAIGLAIYSALAHVEFDYNKALRRPLLGTHPGPLATVRIQSRGSPQLEDVW</sequence>
<proteinExistence type="predicted"/>
<dbReference type="InterPro" id="IPR029063">
    <property type="entry name" value="SAM-dependent_MTases_sf"/>
</dbReference>
<evidence type="ECO:0000313" key="6">
    <source>
        <dbReference type="Proteomes" id="UP000278398"/>
    </source>
</evidence>
<dbReference type="Pfam" id="PF00145">
    <property type="entry name" value="DNA_methylase"/>
    <property type="match status" value="1"/>
</dbReference>
<evidence type="ECO:0000313" key="5">
    <source>
        <dbReference type="EMBL" id="RST83077.1"/>
    </source>
</evidence>
<dbReference type="GO" id="GO:0032259">
    <property type="term" value="P:methylation"/>
    <property type="evidence" value="ECO:0007669"/>
    <property type="project" value="UniProtKB-KW"/>
</dbReference>
<gene>
    <name evidence="5" type="ORF">EJC49_23055</name>
</gene>